<feature type="domain" description="NADPH-dependent FMN reductase-like" evidence="2">
    <location>
        <begin position="4"/>
        <end position="144"/>
    </location>
</feature>
<dbReference type="GO" id="GO:0010181">
    <property type="term" value="F:FMN binding"/>
    <property type="evidence" value="ECO:0007669"/>
    <property type="project" value="TreeGrafter"/>
</dbReference>
<dbReference type="InterPro" id="IPR050712">
    <property type="entry name" value="NAD(P)H-dep_reductase"/>
</dbReference>
<name>A0A2Z4RCU4_PSEPU</name>
<dbReference type="GO" id="GO:0016655">
    <property type="term" value="F:oxidoreductase activity, acting on NAD(P)H, quinone or similar compound as acceptor"/>
    <property type="evidence" value="ECO:0007669"/>
    <property type="project" value="UniProtKB-ARBA"/>
</dbReference>
<dbReference type="Pfam" id="PF03358">
    <property type="entry name" value="FMN_red"/>
    <property type="match status" value="1"/>
</dbReference>
<dbReference type="InterPro" id="IPR005025">
    <property type="entry name" value="FMN_Rdtase-like_dom"/>
</dbReference>
<dbReference type="InterPro" id="IPR029039">
    <property type="entry name" value="Flavoprotein-like_sf"/>
</dbReference>
<keyword evidence="1" id="KW-0288">FMN</keyword>
<dbReference type="SUPFAM" id="SSF52218">
    <property type="entry name" value="Flavoproteins"/>
    <property type="match status" value="1"/>
</dbReference>
<dbReference type="OrthoDB" id="5563352at2"/>
<evidence type="ECO:0000313" key="4">
    <source>
        <dbReference type="Proteomes" id="UP000250299"/>
    </source>
</evidence>
<protein>
    <submittedName>
        <fullName evidence="3">NADPH-dependent oxidoreductase</fullName>
    </submittedName>
</protein>
<sequence>MSLNIALIAGSSQADSQSAKVAAYLGARLQALDVCAQPKVIDLGTAPLPLWPAEDHHGIWADHSALLREADALVVLTPEWHGMACPALKNLFVHAGYKELGHKPALLVGISSGQGGAYPLSELRASSYKNCRICYLPEQLIVRQVETVMNGPDSAGAEDLRIRNRADWSLQVLGEYARALSGLNQRISVDDPEFANGM</sequence>
<keyword evidence="1" id="KW-0285">Flavoprotein</keyword>
<organism evidence="3 4">
    <name type="scientific">Pseudomonas putida</name>
    <name type="common">Arthrobacter siderocapsulatus</name>
    <dbReference type="NCBI Taxonomy" id="303"/>
    <lineage>
        <taxon>Bacteria</taxon>
        <taxon>Pseudomonadati</taxon>
        <taxon>Pseudomonadota</taxon>
        <taxon>Gammaproteobacteria</taxon>
        <taxon>Pseudomonadales</taxon>
        <taxon>Pseudomonadaceae</taxon>
        <taxon>Pseudomonas</taxon>
    </lineage>
</organism>
<dbReference type="RefSeq" id="WP_110962780.1">
    <property type="nucleotide sequence ID" value="NZ_CP029693.1"/>
</dbReference>
<dbReference type="GO" id="GO:0005829">
    <property type="term" value="C:cytosol"/>
    <property type="evidence" value="ECO:0007669"/>
    <property type="project" value="TreeGrafter"/>
</dbReference>
<dbReference type="PANTHER" id="PTHR30543:SF31">
    <property type="entry name" value="NADPH-DEPENDENT AZOREDUCTASE AZR"/>
    <property type="match status" value="1"/>
</dbReference>
<evidence type="ECO:0000259" key="2">
    <source>
        <dbReference type="Pfam" id="PF03358"/>
    </source>
</evidence>
<reference evidence="3 4" key="1">
    <citation type="submission" date="2018-05" db="EMBL/GenBank/DDBJ databases">
        <title>Whole genome sequence of Pseudomonas putida JBC17.</title>
        <authorList>
            <person name="Lee Y.H."/>
            <person name="David K."/>
        </authorList>
    </citation>
    <scope>NUCLEOTIDE SEQUENCE [LARGE SCALE GENOMIC DNA]</scope>
    <source>
        <strain evidence="3 4">JBC17</strain>
    </source>
</reference>
<gene>
    <name evidence="3" type="ORF">DKY63_03150</name>
</gene>
<dbReference type="Proteomes" id="UP000250299">
    <property type="component" value="Chromosome"/>
</dbReference>
<evidence type="ECO:0000313" key="3">
    <source>
        <dbReference type="EMBL" id="AWY38963.1"/>
    </source>
</evidence>
<dbReference type="EMBL" id="CP029693">
    <property type="protein sequence ID" value="AWY38963.1"/>
    <property type="molecule type" value="Genomic_DNA"/>
</dbReference>
<dbReference type="Gene3D" id="3.40.50.360">
    <property type="match status" value="1"/>
</dbReference>
<evidence type="ECO:0000256" key="1">
    <source>
        <dbReference type="ARBA" id="ARBA00022643"/>
    </source>
</evidence>
<proteinExistence type="predicted"/>
<accession>A0A2Z4RCU4</accession>
<dbReference type="AlphaFoldDB" id="A0A2Z4RCU4"/>
<dbReference type="PANTHER" id="PTHR30543">
    <property type="entry name" value="CHROMATE REDUCTASE"/>
    <property type="match status" value="1"/>
</dbReference>